<keyword evidence="7" id="KW-0963">Cytoplasm</keyword>
<dbReference type="AlphaFoldDB" id="A0A9D4E8G2"/>
<dbReference type="Proteomes" id="UP000828390">
    <property type="component" value="Unassembled WGS sequence"/>
</dbReference>
<name>A0A9D4E8G2_DREPO</name>
<keyword evidence="9" id="KW-0539">Nucleus</keyword>
<evidence type="ECO:0000256" key="2">
    <source>
        <dbReference type="ARBA" id="ARBA00004123"/>
    </source>
</evidence>
<keyword evidence="6" id="KW-0813">Transport</keyword>
<reference evidence="12" key="1">
    <citation type="journal article" date="2019" name="bioRxiv">
        <title>The Genome of the Zebra Mussel, Dreissena polymorpha: A Resource for Invasive Species Research.</title>
        <authorList>
            <person name="McCartney M.A."/>
            <person name="Auch B."/>
            <person name="Kono T."/>
            <person name="Mallez S."/>
            <person name="Zhang Y."/>
            <person name="Obille A."/>
            <person name="Becker A."/>
            <person name="Abrahante J.E."/>
            <person name="Garbe J."/>
            <person name="Badalamenti J.P."/>
            <person name="Herman A."/>
            <person name="Mangelson H."/>
            <person name="Liachko I."/>
            <person name="Sullivan S."/>
            <person name="Sone E.D."/>
            <person name="Koren S."/>
            <person name="Silverstein K.A.T."/>
            <person name="Beckman K.B."/>
            <person name="Gohl D.M."/>
        </authorList>
    </citation>
    <scope>NUCLEOTIDE SEQUENCE</scope>
    <source>
        <strain evidence="12">Duluth1</strain>
        <tissue evidence="12">Whole animal</tissue>
    </source>
</reference>
<comment type="caution">
    <text evidence="12">The sequence shown here is derived from an EMBL/GenBank/DDBJ whole genome shotgun (WGS) entry which is preliminary data.</text>
</comment>
<feature type="compositionally biased region" description="Basic and acidic residues" evidence="10">
    <location>
        <begin position="400"/>
        <end position="420"/>
    </location>
</feature>
<dbReference type="PANTHER" id="PTHR31196">
    <property type="entry name" value="RNA POLYMERASE II NUCLEAR LOCALIZATION PROTEIN SLC7A6OS-RELATED"/>
    <property type="match status" value="1"/>
</dbReference>
<evidence type="ECO:0000256" key="6">
    <source>
        <dbReference type="ARBA" id="ARBA00022448"/>
    </source>
</evidence>
<comment type="similarity">
    <text evidence="4">Belongs to the IWR1/SLC7A6OS family.</text>
</comment>
<feature type="region of interest" description="Disordered" evidence="10">
    <location>
        <begin position="381"/>
        <end position="420"/>
    </location>
</feature>
<organism evidence="12 13">
    <name type="scientific">Dreissena polymorpha</name>
    <name type="common">Zebra mussel</name>
    <name type="synonym">Mytilus polymorpha</name>
    <dbReference type="NCBI Taxonomy" id="45954"/>
    <lineage>
        <taxon>Eukaryota</taxon>
        <taxon>Metazoa</taxon>
        <taxon>Spiralia</taxon>
        <taxon>Lophotrochozoa</taxon>
        <taxon>Mollusca</taxon>
        <taxon>Bivalvia</taxon>
        <taxon>Autobranchia</taxon>
        <taxon>Heteroconchia</taxon>
        <taxon>Euheterodonta</taxon>
        <taxon>Imparidentia</taxon>
        <taxon>Neoheterodontei</taxon>
        <taxon>Myida</taxon>
        <taxon>Dreissenoidea</taxon>
        <taxon>Dreissenidae</taxon>
        <taxon>Dreissena</taxon>
    </lineage>
</organism>
<keyword evidence="8" id="KW-0653">Protein transport</keyword>
<evidence type="ECO:0000256" key="3">
    <source>
        <dbReference type="ARBA" id="ARBA00004496"/>
    </source>
</evidence>
<dbReference type="Pfam" id="PF08574">
    <property type="entry name" value="Iwr1"/>
    <property type="match status" value="1"/>
</dbReference>
<dbReference type="GO" id="GO:0005737">
    <property type="term" value="C:cytoplasm"/>
    <property type="evidence" value="ECO:0007669"/>
    <property type="project" value="UniProtKB-SubCell"/>
</dbReference>
<evidence type="ECO:0000259" key="11">
    <source>
        <dbReference type="Pfam" id="PF08574"/>
    </source>
</evidence>
<comment type="function">
    <text evidence="1">Directs RNA polymerase II nuclear import.</text>
</comment>
<dbReference type="GO" id="GO:0032502">
    <property type="term" value="P:developmental process"/>
    <property type="evidence" value="ECO:0007669"/>
    <property type="project" value="TreeGrafter"/>
</dbReference>
<feature type="region of interest" description="Disordered" evidence="10">
    <location>
        <begin position="192"/>
        <end position="215"/>
    </location>
</feature>
<dbReference type="InterPro" id="IPR013883">
    <property type="entry name" value="TF_Iwr1_dom"/>
</dbReference>
<evidence type="ECO:0000256" key="5">
    <source>
        <dbReference type="ARBA" id="ARBA00017036"/>
    </source>
</evidence>
<accession>A0A9D4E8G2</accession>
<dbReference type="GO" id="GO:0005634">
    <property type="term" value="C:nucleus"/>
    <property type="evidence" value="ECO:0007669"/>
    <property type="project" value="UniProtKB-SubCell"/>
</dbReference>
<gene>
    <name evidence="12" type="ORF">DPMN_176091</name>
</gene>
<proteinExistence type="inferred from homology"/>
<evidence type="ECO:0000313" key="13">
    <source>
        <dbReference type="Proteomes" id="UP000828390"/>
    </source>
</evidence>
<evidence type="ECO:0000256" key="7">
    <source>
        <dbReference type="ARBA" id="ARBA00022490"/>
    </source>
</evidence>
<keyword evidence="13" id="KW-1185">Reference proteome</keyword>
<evidence type="ECO:0000256" key="4">
    <source>
        <dbReference type="ARBA" id="ARBA00010218"/>
    </source>
</evidence>
<evidence type="ECO:0000256" key="8">
    <source>
        <dbReference type="ARBA" id="ARBA00022927"/>
    </source>
</evidence>
<evidence type="ECO:0000313" key="12">
    <source>
        <dbReference type="EMBL" id="KAH3774703.1"/>
    </source>
</evidence>
<reference evidence="12" key="2">
    <citation type="submission" date="2020-11" db="EMBL/GenBank/DDBJ databases">
        <authorList>
            <person name="McCartney M.A."/>
            <person name="Auch B."/>
            <person name="Kono T."/>
            <person name="Mallez S."/>
            <person name="Becker A."/>
            <person name="Gohl D.M."/>
            <person name="Silverstein K.A.T."/>
            <person name="Koren S."/>
            <person name="Bechman K.B."/>
            <person name="Herman A."/>
            <person name="Abrahante J.E."/>
            <person name="Garbe J."/>
        </authorList>
    </citation>
    <scope>NUCLEOTIDE SEQUENCE</scope>
    <source>
        <strain evidence="12">Duluth1</strain>
        <tissue evidence="12">Whole animal</tissue>
    </source>
</reference>
<dbReference type="PANTHER" id="PTHR31196:SF2">
    <property type="entry name" value="RNA POLYMERASE II NUCLEAR LOCALIZATION PROTEIN SLC7A6OS-RELATED"/>
    <property type="match status" value="1"/>
</dbReference>
<dbReference type="InterPro" id="IPR040218">
    <property type="entry name" value="SLC7A6OS"/>
</dbReference>
<sequence>MATVIRLKRKRNEDPLQVLYLATKKRRKNSNEDFSQSRNKDENVFKYAGTVGSKGEGISKHVRDAIRKEKLEKEFRKNQIDIVGNVRSQARQNATQASQKSRYKVVARQRAQALDKLDDLSEKALTDDTTASSNISANSCENDRVTSPVCDKYKLSNNNDKENSDIGSSCARKNVGKREQCSKIVSETKKNTCDSAIPENGAHSRNQDSGMLESLENGDPCEKVYNLVDVVADVAENRMSSAASSSEQITCNSEPLVRETVAVSHEDDDYVYDIYYTNSRDFDFRQFERDLTFEAFNNDFMNERESDEVEDEFVYGDDDDDENEESNWRNDYPEVDPRYIENEAANCDYGEGLDENLAFESETGGQLAEWMSWRCNIGGQELSSDEDNDLDLYSHHSRPRSYEEYYRSVQEDRAESDQET</sequence>
<evidence type="ECO:0000256" key="1">
    <source>
        <dbReference type="ARBA" id="ARBA00003202"/>
    </source>
</evidence>
<dbReference type="EMBL" id="JAIWYP010000009">
    <property type="protein sequence ID" value="KAH3774703.1"/>
    <property type="molecule type" value="Genomic_DNA"/>
</dbReference>
<feature type="compositionally biased region" description="Acidic residues" evidence="10">
    <location>
        <begin position="305"/>
        <end position="325"/>
    </location>
</feature>
<evidence type="ECO:0000256" key="10">
    <source>
        <dbReference type="SAM" id="MobiDB-lite"/>
    </source>
</evidence>
<dbReference type="GO" id="GO:0015031">
    <property type="term" value="P:protein transport"/>
    <property type="evidence" value="ECO:0007669"/>
    <property type="project" value="UniProtKB-KW"/>
</dbReference>
<protein>
    <recommendedName>
        <fullName evidence="5">Probable RNA polymerase II nuclear localization protein SLC7A6OS</fullName>
    </recommendedName>
</protein>
<evidence type="ECO:0000256" key="9">
    <source>
        <dbReference type="ARBA" id="ARBA00023242"/>
    </source>
</evidence>
<feature type="domain" description="Transcription factor Iwr1" evidence="11">
    <location>
        <begin position="268"/>
        <end position="334"/>
    </location>
</feature>
<dbReference type="OrthoDB" id="6255506at2759"/>
<feature type="region of interest" description="Disordered" evidence="10">
    <location>
        <begin position="304"/>
        <end position="333"/>
    </location>
</feature>
<comment type="subcellular location">
    <subcellularLocation>
        <location evidence="3">Cytoplasm</location>
    </subcellularLocation>
    <subcellularLocation>
        <location evidence="2">Nucleus</location>
    </subcellularLocation>
</comment>